<feature type="domain" description="UBP-type" evidence="2">
    <location>
        <begin position="1"/>
        <end position="106"/>
    </location>
</feature>
<dbReference type="GO" id="GO:0008270">
    <property type="term" value="F:zinc ion binding"/>
    <property type="evidence" value="ECO:0007669"/>
    <property type="project" value="InterPro"/>
</dbReference>
<dbReference type="eggNOG" id="COG0025">
    <property type="taxonomic scope" value="Bacteria"/>
</dbReference>
<name>A0A076EPG9_RHOOP</name>
<sequence>MGELEGIDPSVPPSGDGCAECDSDGGWWVHLRRCAQCGHIGCCDSSPEQHATKHAADTGHPVVRSFEPGENWFWNYATETAFEGPELAPPQHHPIDQTIPGPGSRVPPNWQAFIH</sequence>
<dbReference type="InterPro" id="IPR013083">
    <property type="entry name" value="Znf_RING/FYVE/PHD"/>
</dbReference>
<accession>A0A076EPG9</accession>
<dbReference type="Proteomes" id="UP000028488">
    <property type="component" value="Chromosome"/>
</dbReference>
<dbReference type="InterPro" id="IPR001607">
    <property type="entry name" value="Znf_UBP"/>
</dbReference>
<evidence type="ECO:0000313" key="4">
    <source>
        <dbReference type="Proteomes" id="UP000028488"/>
    </source>
</evidence>
<evidence type="ECO:0000256" key="1">
    <source>
        <dbReference type="SAM" id="MobiDB-lite"/>
    </source>
</evidence>
<organism evidence="3 4">
    <name type="scientific">Rhodococcus opacus</name>
    <name type="common">Nocardia opaca</name>
    <dbReference type="NCBI Taxonomy" id="37919"/>
    <lineage>
        <taxon>Bacteria</taxon>
        <taxon>Bacillati</taxon>
        <taxon>Actinomycetota</taxon>
        <taxon>Actinomycetes</taxon>
        <taxon>Mycobacteriales</taxon>
        <taxon>Nocardiaceae</taxon>
        <taxon>Rhodococcus</taxon>
    </lineage>
</organism>
<dbReference type="SUPFAM" id="SSF57850">
    <property type="entry name" value="RING/U-box"/>
    <property type="match status" value="1"/>
</dbReference>
<dbReference type="EMBL" id="CP008947">
    <property type="protein sequence ID" value="AII07092.1"/>
    <property type="molecule type" value="Genomic_DNA"/>
</dbReference>
<dbReference type="Gene3D" id="3.30.40.10">
    <property type="entry name" value="Zinc/RING finger domain, C3HC4 (zinc finger)"/>
    <property type="match status" value="1"/>
</dbReference>
<dbReference type="AlphaFoldDB" id="A0A076EPG9"/>
<dbReference type="Pfam" id="PF02148">
    <property type="entry name" value="zf-UBP"/>
    <property type="match status" value="1"/>
</dbReference>
<evidence type="ECO:0000313" key="3">
    <source>
        <dbReference type="EMBL" id="AII07092.1"/>
    </source>
</evidence>
<proteinExistence type="predicted"/>
<protein>
    <recommendedName>
        <fullName evidence="2">UBP-type domain-containing protein</fullName>
    </recommendedName>
</protein>
<feature type="region of interest" description="Disordered" evidence="1">
    <location>
        <begin position="84"/>
        <end position="108"/>
    </location>
</feature>
<dbReference type="PROSITE" id="PS50271">
    <property type="entry name" value="ZF_UBP"/>
    <property type="match status" value="1"/>
</dbReference>
<evidence type="ECO:0000259" key="2">
    <source>
        <dbReference type="PROSITE" id="PS50271"/>
    </source>
</evidence>
<reference evidence="3 4" key="1">
    <citation type="submission" date="2014-07" db="EMBL/GenBank/DDBJ databases">
        <title>Genome Sequence of Rhodococcus opacus Strain R7, a Biodegrader of Mono- and Polycyclic Aromatic Hydrocarbons.</title>
        <authorList>
            <person name="Di Gennaro P."/>
            <person name="Zampolli J."/>
            <person name="Presti I."/>
            <person name="Cappelletti M."/>
            <person name="D'Ursi P."/>
            <person name="Orro A."/>
            <person name="Mezzelani A."/>
            <person name="Milanesi L."/>
        </authorList>
    </citation>
    <scope>NUCLEOTIDE SEQUENCE [LARGE SCALE GENOMIC DNA]</scope>
    <source>
        <strain evidence="3 4">R7</strain>
    </source>
</reference>
<gene>
    <name evidence="3" type="ORF">EP51_21520</name>
</gene>
<dbReference type="RefSeq" id="WP_112301556.1">
    <property type="nucleotide sequence ID" value="NZ_CP008947.1"/>
</dbReference>